<comment type="caution">
    <text evidence="1">The sequence shown here is derived from an EMBL/GenBank/DDBJ whole genome shotgun (WGS) entry which is preliminary data.</text>
</comment>
<gene>
    <name evidence="1" type="ORF">ERL59_20230</name>
</gene>
<evidence type="ECO:0000313" key="2">
    <source>
        <dbReference type="Proteomes" id="UP000448943"/>
    </source>
</evidence>
<sequence length="210" mass="23993">MITVPKQVPILNEDGSHKQYEPTIRGETTEVTDEPVIEKVWDEENEVYNDVHKVDEGGNFLYWGQVGTGQMQDCYTVEQVEIQKEDVDGNPLYFKEVTETVIAYEDQEPLEIIEDDERWTEQLESALEDIEQIKTVKFEDKPSLFTYDDIIHAPKVPKSEVEILQEDNLMIMEAAAEIYEENILLKSDLLDTMDALATVYEQVLALGGGG</sequence>
<dbReference type="AlphaFoldDB" id="A0A6N9Q8Q8"/>
<dbReference type="Proteomes" id="UP000448943">
    <property type="component" value="Unassembled WGS sequence"/>
</dbReference>
<protein>
    <submittedName>
        <fullName evidence="1">Uncharacterized protein</fullName>
    </submittedName>
</protein>
<accession>A0A6N9Q8Q8</accession>
<dbReference type="EMBL" id="SIJB01000076">
    <property type="protein sequence ID" value="NBI31257.1"/>
    <property type="molecule type" value="Genomic_DNA"/>
</dbReference>
<reference evidence="1 2" key="1">
    <citation type="submission" date="2019-01" db="EMBL/GenBank/DDBJ databases">
        <title>Chengkuizengella sp. nov., isolated from deep-sea sediment of East Pacific Ocean.</title>
        <authorList>
            <person name="Yang J."/>
            <person name="Lai Q."/>
            <person name="Shao Z."/>
        </authorList>
    </citation>
    <scope>NUCLEOTIDE SEQUENCE [LARGE SCALE GENOMIC DNA]</scope>
    <source>
        <strain evidence="1 2">YPA3-1-1</strain>
    </source>
</reference>
<name>A0A6N9Q8Q8_9BACL</name>
<organism evidence="1 2">
    <name type="scientific">Chengkuizengella marina</name>
    <dbReference type="NCBI Taxonomy" id="2507566"/>
    <lineage>
        <taxon>Bacteria</taxon>
        <taxon>Bacillati</taxon>
        <taxon>Bacillota</taxon>
        <taxon>Bacilli</taxon>
        <taxon>Bacillales</taxon>
        <taxon>Paenibacillaceae</taxon>
        <taxon>Chengkuizengella</taxon>
    </lineage>
</organism>
<evidence type="ECO:0000313" key="1">
    <source>
        <dbReference type="EMBL" id="NBI31257.1"/>
    </source>
</evidence>
<proteinExistence type="predicted"/>
<keyword evidence="2" id="KW-1185">Reference proteome</keyword>